<reference evidence="1" key="1">
    <citation type="submission" date="2021-02" db="EMBL/GenBank/DDBJ databases">
        <authorList>
            <person name="Dougan E. K."/>
            <person name="Rhodes N."/>
            <person name="Thang M."/>
            <person name="Chan C."/>
        </authorList>
    </citation>
    <scope>NUCLEOTIDE SEQUENCE</scope>
</reference>
<evidence type="ECO:0008006" key="3">
    <source>
        <dbReference type="Google" id="ProtNLM"/>
    </source>
</evidence>
<protein>
    <recommendedName>
        <fullName evidence="3">HEAT repeat domain-containing protein</fullName>
    </recommendedName>
</protein>
<name>A0A812V5P2_9DINO</name>
<dbReference type="InterPro" id="IPR016024">
    <property type="entry name" value="ARM-type_fold"/>
</dbReference>
<proteinExistence type="predicted"/>
<dbReference type="SUPFAM" id="SSF48371">
    <property type="entry name" value="ARM repeat"/>
    <property type="match status" value="1"/>
</dbReference>
<sequence length="229" mass="24189">MELQKSGDAARRVHKGAIEAARREYARRLVDTRWDELQSSSDGVRLSVLAAVAGIGHLAAPLAHDVAPLLGDANMKIVEAASKVIAQFGSVEDYLNDPNPLTRSAVLKQVVRGRGREASAKYVDHFVKALKGEDFRVRHAGSQALLELGDLASPYAADLAAALGDDDWYVRGNAVQALGKVGNAAVPYVGNIATCLGDSVPEVRRMAKEVLGKVRALSLAAGDTGEAPA</sequence>
<comment type="caution">
    <text evidence="1">The sequence shown here is derived from an EMBL/GenBank/DDBJ whole genome shotgun (WGS) entry which is preliminary data.</text>
</comment>
<keyword evidence="2" id="KW-1185">Reference proteome</keyword>
<dbReference type="AlphaFoldDB" id="A0A812V5P2"/>
<dbReference type="Pfam" id="PF13646">
    <property type="entry name" value="HEAT_2"/>
    <property type="match status" value="1"/>
</dbReference>
<evidence type="ECO:0000313" key="1">
    <source>
        <dbReference type="EMBL" id="CAE7599906.1"/>
    </source>
</evidence>
<dbReference type="Gene3D" id="1.25.10.10">
    <property type="entry name" value="Leucine-rich Repeat Variant"/>
    <property type="match status" value="1"/>
</dbReference>
<accession>A0A812V5P2</accession>
<dbReference type="OrthoDB" id="10348979at2759"/>
<evidence type="ECO:0000313" key="2">
    <source>
        <dbReference type="Proteomes" id="UP000601435"/>
    </source>
</evidence>
<dbReference type="InterPro" id="IPR011989">
    <property type="entry name" value="ARM-like"/>
</dbReference>
<organism evidence="1 2">
    <name type="scientific">Symbiodinium necroappetens</name>
    <dbReference type="NCBI Taxonomy" id="1628268"/>
    <lineage>
        <taxon>Eukaryota</taxon>
        <taxon>Sar</taxon>
        <taxon>Alveolata</taxon>
        <taxon>Dinophyceae</taxon>
        <taxon>Suessiales</taxon>
        <taxon>Symbiodiniaceae</taxon>
        <taxon>Symbiodinium</taxon>
    </lineage>
</organism>
<gene>
    <name evidence="1" type="ORF">SNEC2469_LOCUS17188</name>
</gene>
<dbReference type="Proteomes" id="UP000601435">
    <property type="component" value="Unassembled WGS sequence"/>
</dbReference>
<dbReference type="EMBL" id="CAJNJA010028331">
    <property type="protein sequence ID" value="CAE7599906.1"/>
    <property type="molecule type" value="Genomic_DNA"/>
</dbReference>